<evidence type="ECO:0000313" key="2">
    <source>
        <dbReference type="Proteomes" id="UP000013097"/>
    </source>
</evidence>
<dbReference type="Gene3D" id="3.30.160.170">
    <property type="entry name" value="FlaG-like"/>
    <property type="match status" value="1"/>
</dbReference>
<sequence length="117" mass="13398">MGLNMDIKFLNDNSYGGFDIYRKEKIAENTSGEKSLKVSGDKLSVSDLDKSIKELNKYLKKDNTYAEYKVHEKLGDIMIRIIDKTSKKVILEFPPEKIIDMIAKFCEEAGMIINNKV</sequence>
<dbReference type="EMBL" id="AGYT01000008">
    <property type="protein sequence ID" value="ENZ02280.1"/>
    <property type="molecule type" value="Genomic_DNA"/>
</dbReference>
<dbReference type="SUPFAM" id="SSF160214">
    <property type="entry name" value="FlaG-like"/>
    <property type="match status" value="1"/>
</dbReference>
<reference evidence="1 2" key="1">
    <citation type="submission" date="2013-01" db="EMBL/GenBank/DDBJ databases">
        <title>The Genome Sequence of Clostridium colicanis 209318.</title>
        <authorList>
            <consortium name="The Broad Institute Genome Sequencing Platform"/>
            <person name="Earl A."/>
            <person name="Ward D."/>
            <person name="Feldgarden M."/>
            <person name="Gevers D."/>
            <person name="Courvalin P."/>
            <person name="Lambert T."/>
            <person name="Walker B."/>
            <person name="Young S.K."/>
            <person name="Zeng Q."/>
            <person name="Gargeya S."/>
            <person name="Fitzgerald M."/>
            <person name="Haas B."/>
            <person name="Abouelleil A."/>
            <person name="Alvarado L."/>
            <person name="Arachchi H.M."/>
            <person name="Berlin A.M."/>
            <person name="Chapman S.B."/>
            <person name="Dewar J."/>
            <person name="Goldberg J."/>
            <person name="Griggs A."/>
            <person name="Gujja S."/>
            <person name="Hansen M."/>
            <person name="Howarth C."/>
            <person name="Imamovic A."/>
            <person name="Larimer J."/>
            <person name="McCowan C."/>
            <person name="Murphy C."/>
            <person name="Neiman D."/>
            <person name="Pearson M."/>
            <person name="Priest M."/>
            <person name="Roberts A."/>
            <person name="Saif S."/>
            <person name="Shea T."/>
            <person name="Sisk P."/>
            <person name="Sykes S."/>
            <person name="Wortman J."/>
            <person name="Nusbaum C."/>
            <person name="Birren B."/>
        </authorList>
    </citation>
    <scope>NUCLEOTIDE SEQUENCE [LARGE SCALE GENOMIC DNA]</scope>
    <source>
        <strain evidence="1 2">209318</strain>
    </source>
</reference>
<dbReference type="Proteomes" id="UP000013097">
    <property type="component" value="Unassembled WGS sequence"/>
</dbReference>
<dbReference type="PANTHER" id="PTHR37166">
    <property type="entry name" value="PROTEIN FLAG"/>
    <property type="match status" value="1"/>
</dbReference>
<dbReference type="InterPro" id="IPR035924">
    <property type="entry name" value="FlaG-like_sf"/>
</dbReference>
<keyword evidence="2" id="KW-1185">Reference proteome</keyword>
<dbReference type="HOGENOM" id="CLU_120910_3_2_9"/>
<dbReference type="InterPro" id="IPR005186">
    <property type="entry name" value="FlaG"/>
</dbReference>
<evidence type="ECO:0008006" key="3">
    <source>
        <dbReference type="Google" id="ProtNLM"/>
    </source>
</evidence>
<comment type="caution">
    <text evidence="1">The sequence shown here is derived from an EMBL/GenBank/DDBJ whole genome shotgun (WGS) entry which is preliminary data.</text>
</comment>
<protein>
    <recommendedName>
        <fullName evidence="3">Flagellar protein FlaG</fullName>
    </recommendedName>
</protein>
<organism evidence="1 2">
    <name type="scientific">Clostridium thermobutyricum</name>
    <dbReference type="NCBI Taxonomy" id="29372"/>
    <lineage>
        <taxon>Bacteria</taxon>
        <taxon>Bacillati</taxon>
        <taxon>Bacillota</taxon>
        <taxon>Clostridia</taxon>
        <taxon>Eubacteriales</taxon>
        <taxon>Clostridiaceae</taxon>
        <taxon>Clostridium</taxon>
    </lineage>
</organism>
<proteinExistence type="predicted"/>
<evidence type="ECO:0000313" key="1">
    <source>
        <dbReference type="EMBL" id="ENZ02280.1"/>
    </source>
</evidence>
<dbReference type="PATRIC" id="fig|999411.4.peg.1491"/>
<accession>N9WHE7</accession>
<name>N9WHE7_9CLOT</name>
<dbReference type="Pfam" id="PF03646">
    <property type="entry name" value="FlaG"/>
    <property type="match status" value="1"/>
</dbReference>
<dbReference type="PANTHER" id="PTHR37166:SF1">
    <property type="entry name" value="PROTEIN FLAG"/>
    <property type="match status" value="1"/>
</dbReference>
<dbReference type="eggNOG" id="COG1334">
    <property type="taxonomic scope" value="Bacteria"/>
</dbReference>
<gene>
    <name evidence="1" type="ORF">HMPREF1092_01515</name>
</gene>
<dbReference type="AlphaFoldDB" id="N9WHE7"/>